<feature type="region of interest" description="Disordered" evidence="4">
    <location>
        <begin position="1"/>
        <end position="20"/>
    </location>
</feature>
<feature type="domain" description="Penicillin-binding protein dimerisation" evidence="7">
    <location>
        <begin position="78"/>
        <end position="245"/>
    </location>
</feature>
<dbReference type="PANTHER" id="PTHR30627:SF1">
    <property type="entry name" value="PEPTIDOGLYCAN D,D-TRANSPEPTIDASE FTSI"/>
    <property type="match status" value="1"/>
</dbReference>
<dbReference type="InterPro" id="IPR005311">
    <property type="entry name" value="PBP_dimer"/>
</dbReference>
<dbReference type="SUPFAM" id="SSF56601">
    <property type="entry name" value="beta-lactamase/transpeptidase-like"/>
    <property type="match status" value="1"/>
</dbReference>
<evidence type="ECO:0000259" key="7">
    <source>
        <dbReference type="Pfam" id="PF03717"/>
    </source>
</evidence>
<dbReference type="Gene3D" id="3.30.450.330">
    <property type="match status" value="1"/>
</dbReference>
<keyword evidence="5" id="KW-1133">Transmembrane helix</keyword>
<dbReference type="PANTHER" id="PTHR30627">
    <property type="entry name" value="PEPTIDOGLYCAN D,D-TRANSPEPTIDASE"/>
    <property type="match status" value="1"/>
</dbReference>
<protein>
    <submittedName>
        <fullName evidence="8">Penicillin-binding protein 2</fullName>
    </submittedName>
</protein>
<comment type="subcellular location">
    <subcellularLocation>
        <location evidence="1">Membrane</location>
    </subcellularLocation>
</comment>
<evidence type="ECO:0000256" key="4">
    <source>
        <dbReference type="SAM" id="MobiDB-lite"/>
    </source>
</evidence>
<evidence type="ECO:0000256" key="5">
    <source>
        <dbReference type="SAM" id="Phobius"/>
    </source>
</evidence>
<reference evidence="9" key="1">
    <citation type="journal article" date="2019" name="Int. J. Syst. Evol. Microbiol.">
        <title>The Global Catalogue of Microorganisms (GCM) 10K type strain sequencing project: providing services to taxonomists for standard genome sequencing and annotation.</title>
        <authorList>
            <consortium name="The Broad Institute Genomics Platform"/>
            <consortium name="The Broad Institute Genome Sequencing Center for Infectious Disease"/>
            <person name="Wu L."/>
            <person name="Ma J."/>
        </authorList>
    </citation>
    <scope>NUCLEOTIDE SEQUENCE [LARGE SCALE GENOMIC DNA]</scope>
    <source>
        <strain evidence="9">JCM 16034</strain>
    </source>
</reference>
<comment type="similarity">
    <text evidence="2">Belongs to the transpeptidase family.</text>
</comment>
<evidence type="ECO:0000313" key="8">
    <source>
        <dbReference type="EMBL" id="GAA2196643.1"/>
    </source>
</evidence>
<dbReference type="Pfam" id="PF03717">
    <property type="entry name" value="PBP_dimer"/>
    <property type="match status" value="1"/>
</dbReference>
<dbReference type="InterPro" id="IPR050515">
    <property type="entry name" value="Beta-lactam/transpept"/>
</dbReference>
<dbReference type="InterPro" id="IPR036138">
    <property type="entry name" value="PBP_dimer_sf"/>
</dbReference>
<dbReference type="Gene3D" id="3.90.1310.10">
    <property type="entry name" value="Penicillin-binding protein 2a (Domain 2)"/>
    <property type="match status" value="1"/>
</dbReference>
<evidence type="ECO:0000256" key="1">
    <source>
        <dbReference type="ARBA" id="ARBA00004370"/>
    </source>
</evidence>
<dbReference type="Proteomes" id="UP001500432">
    <property type="component" value="Unassembled WGS sequence"/>
</dbReference>
<sequence length="618" mass="65594">MASSSRPTGRTASSGASPREGVGIAKRAAKGARRLRLGLAVMLAFLVVLGGRLVLVQGFDVGGLAEAALSKRLQTTVLPAQRGQIVDSRGTVLATSVIRYNITVDQRLASAPDFTEIERRVDNPDGGWKIVKVSRDQALRELADALGKPVADVSAAITGDKPFNYVARNVTPDTEDRVMAVGFPGILSEGVTQRVYPNGAVGGNVVGFLGSDGSALAGIEQTQDGELTGKDGSRVYEIGADGLRIPVATDKLTEAEDGKTVRLTLNSDLQYFAQQAIQTQTNKYSAEWGIAIVMDAKTGNILAMADSNSIDPNDPGKTAAKDRGARAVSAAYEPGSVQKTLTLAALIEEGKANPLSRYTIPPTYTIDGETFADAFTHGTEQRTLAGILGYSMNTGTVMAGKELSPQQRYDWFSRFGIGQPLDVGLPGEAQGILHTPEEWDTRQQYTVLFGQGVTQSTLQTVRAYQAIANNGSMVQPRLIDAYVDKDGHTESPQAAAPTQVVSRETAQQVKDMLESDVTEGEVKPAAIDGYRVGAKTGTSEAPREDGVPGYSGVTSSLVGMAPMEDPRFVVAVVIQRPKGDIFGIGNADVFRSVMSQALRLYNVPPSTGTPARLPQYAQ</sequence>
<organism evidence="8 9">
    <name type="scientific">Sinomonas flava</name>
    <dbReference type="NCBI Taxonomy" id="496857"/>
    <lineage>
        <taxon>Bacteria</taxon>
        <taxon>Bacillati</taxon>
        <taxon>Actinomycetota</taxon>
        <taxon>Actinomycetes</taxon>
        <taxon>Micrococcales</taxon>
        <taxon>Micrococcaceae</taxon>
        <taxon>Sinomonas</taxon>
    </lineage>
</organism>
<dbReference type="EMBL" id="BAAAQW010000002">
    <property type="protein sequence ID" value="GAA2196643.1"/>
    <property type="molecule type" value="Genomic_DNA"/>
</dbReference>
<evidence type="ECO:0000259" key="6">
    <source>
        <dbReference type="Pfam" id="PF00905"/>
    </source>
</evidence>
<accession>A0ABP5NEV0</accession>
<feature type="transmembrane region" description="Helical" evidence="5">
    <location>
        <begin position="35"/>
        <end position="55"/>
    </location>
</feature>
<evidence type="ECO:0000256" key="3">
    <source>
        <dbReference type="ARBA" id="ARBA00023136"/>
    </source>
</evidence>
<evidence type="ECO:0000256" key="2">
    <source>
        <dbReference type="ARBA" id="ARBA00007171"/>
    </source>
</evidence>
<keyword evidence="5" id="KW-0812">Transmembrane</keyword>
<keyword evidence="9" id="KW-1185">Reference proteome</keyword>
<dbReference type="InterPro" id="IPR001460">
    <property type="entry name" value="PCN-bd_Tpept"/>
</dbReference>
<feature type="domain" description="Penicillin-binding protein transpeptidase" evidence="6">
    <location>
        <begin position="289"/>
        <end position="593"/>
    </location>
</feature>
<gene>
    <name evidence="8" type="ORF">GCM10009849_02480</name>
</gene>
<feature type="compositionally biased region" description="Polar residues" evidence="4">
    <location>
        <begin position="1"/>
        <end position="16"/>
    </location>
</feature>
<dbReference type="InterPro" id="IPR012338">
    <property type="entry name" value="Beta-lactam/transpept-like"/>
</dbReference>
<comment type="caution">
    <text evidence="8">The sequence shown here is derived from an EMBL/GenBank/DDBJ whole genome shotgun (WGS) entry which is preliminary data.</text>
</comment>
<name>A0ABP5NEV0_9MICC</name>
<dbReference type="SUPFAM" id="SSF56519">
    <property type="entry name" value="Penicillin binding protein dimerisation domain"/>
    <property type="match status" value="1"/>
</dbReference>
<dbReference type="Pfam" id="PF00905">
    <property type="entry name" value="Transpeptidase"/>
    <property type="match status" value="1"/>
</dbReference>
<proteinExistence type="inferred from homology"/>
<evidence type="ECO:0000313" key="9">
    <source>
        <dbReference type="Proteomes" id="UP001500432"/>
    </source>
</evidence>
<dbReference type="Gene3D" id="3.40.710.10">
    <property type="entry name" value="DD-peptidase/beta-lactamase superfamily"/>
    <property type="match status" value="1"/>
</dbReference>
<keyword evidence="3 5" id="KW-0472">Membrane</keyword>